<dbReference type="AlphaFoldDB" id="A0A1M7NJ47"/>
<feature type="transmembrane region" description="Helical" evidence="1">
    <location>
        <begin position="55"/>
        <end position="72"/>
    </location>
</feature>
<name>A0A1M7NJ47_9BACT</name>
<feature type="transmembrane region" description="Helical" evidence="1">
    <location>
        <begin position="7"/>
        <end position="24"/>
    </location>
</feature>
<dbReference type="RefSeq" id="WP_073094588.1">
    <property type="nucleotide sequence ID" value="NZ_FRCY01000005.1"/>
</dbReference>
<dbReference type="OrthoDB" id="129627at2"/>
<sequence length="250" mass="27565">MKNKRNGNHALGLLILVIGALLLLKQAGMFIPGWLFSWPMILIAIGLYSGYKNGFTNTGSVVLLLIGGFFLLRDKIFLPYELGPYLFPVALIVLGLLIIFKKNNNPAINWKDWEGNYDKWEKKLRTGQAAAEADTKDNPDYLNVEAIFCGIKRKVISKNFQGGEITTVFGGTDIDLMHADIQGQAVLKVSVVFGGVKLIVPPHWDVQLGVSNLAAGVEDKRYLHQATQDPEKKLVLTGSVIFGGMEISSY</sequence>
<dbReference type="PANTHER" id="PTHR40763">
    <property type="entry name" value="MEMBRANE PROTEIN-RELATED"/>
    <property type="match status" value="1"/>
</dbReference>
<evidence type="ECO:0000313" key="3">
    <source>
        <dbReference type="EMBL" id="SHN03754.1"/>
    </source>
</evidence>
<keyword evidence="1" id="KW-0472">Membrane</keyword>
<dbReference type="Proteomes" id="UP000184513">
    <property type="component" value="Unassembled WGS sequence"/>
</dbReference>
<keyword evidence="1" id="KW-0812">Transmembrane</keyword>
<dbReference type="PANTHER" id="PTHR40763:SF5">
    <property type="entry name" value="MEMBRANE PROTEIN"/>
    <property type="match status" value="1"/>
</dbReference>
<dbReference type="STRING" id="388280.SAMN04488057_105369"/>
<organism evidence="3 4">
    <name type="scientific">Cyclobacterium lianum</name>
    <dbReference type="NCBI Taxonomy" id="388280"/>
    <lineage>
        <taxon>Bacteria</taxon>
        <taxon>Pseudomonadati</taxon>
        <taxon>Bacteroidota</taxon>
        <taxon>Cytophagia</taxon>
        <taxon>Cytophagales</taxon>
        <taxon>Cyclobacteriaceae</taxon>
        <taxon>Cyclobacterium</taxon>
    </lineage>
</organism>
<accession>A0A1M7NJ47</accession>
<evidence type="ECO:0000256" key="1">
    <source>
        <dbReference type="SAM" id="Phobius"/>
    </source>
</evidence>
<dbReference type="EMBL" id="FRCY01000005">
    <property type="protein sequence ID" value="SHN03754.1"/>
    <property type="molecule type" value="Genomic_DNA"/>
</dbReference>
<evidence type="ECO:0000313" key="4">
    <source>
        <dbReference type="Proteomes" id="UP000184513"/>
    </source>
</evidence>
<dbReference type="InterPro" id="IPR054331">
    <property type="entry name" value="LiaF_TM"/>
</dbReference>
<feature type="transmembrane region" description="Helical" evidence="1">
    <location>
        <begin position="84"/>
        <end position="100"/>
    </location>
</feature>
<evidence type="ECO:0000259" key="2">
    <source>
        <dbReference type="Pfam" id="PF22570"/>
    </source>
</evidence>
<protein>
    <submittedName>
        <fullName evidence="3">Predicted membrane protein</fullName>
    </submittedName>
</protein>
<reference evidence="3 4" key="1">
    <citation type="submission" date="2016-11" db="EMBL/GenBank/DDBJ databases">
        <authorList>
            <person name="Jaros S."/>
            <person name="Januszkiewicz K."/>
            <person name="Wedrychowicz H."/>
        </authorList>
    </citation>
    <scope>NUCLEOTIDE SEQUENCE [LARGE SCALE GENOMIC DNA]</scope>
    <source>
        <strain evidence="3 4">CGMCC 1.6102</strain>
    </source>
</reference>
<keyword evidence="1" id="KW-1133">Transmembrane helix</keyword>
<feature type="transmembrane region" description="Helical" evidence="1">
    <location>
        <begin position="30"/>
        <end position="48"/>
    </location>
</feature>
<dbReference type="Pfam" id="PF22570">
    <property type="entry name" value="LiaF-TM"/>
    <property type="match status" value="1"/>
</dbReference>
<keyword evidence="4" id="KW-1185">Reference proteome</keyword>
<gene>
    <name evidence="3" type="ORF">SAMN04488057_105369</name>
</gene>
<feature type="domain" description="LiaF transmembrane" evidence="2">
    <location>
        <begin position="11"/>
        <end position="105"/>
    </location>
</feature>
<proteinExistence type="predicted"/>